<dbReference type="UniPathway" id="UPA00219"/>
<dbReference type="Proteomes" id="UP000196365">
    <property type="component" value="Unassembled WGS sequence"/>
</dbReference>
<feature type="transmembrane region" description="Helical" evidence="8">
    <location>
        <begin position="83"/>
        <end position="102"/>
    </location>
</feature>
<keyword evidence="7 8" id="KW-0472">Membrane</keyword>
<feature type="transmembrane region" description="Helical" evidence="8">
    <location>
        <begin position="399"/>
        <end position="421"/>
    </location>
</feature>
<organism evidence="10 11">
    <name type="scientific">Garciella nitratireducens DSM 15102</name>
    <dbReference type="NCBI Taxonomy" id="1121911"/>
    <lineage>
        <taxon>Bacteria</taxon>
        <taxon>Bacillati</taxon>
        <taxon>Bacillota</taxon>
        <taxon>Clostridia</taxon>
        <taxon>Eubacteriales</taxon>
        <taxon>Eubacteriaceae</taxon>
        <taxon>Garciella</taxon>
    </lineage>
</organism>
<dbReference type="GO" id="GO:0034204">
    <property type="term" value="P:lipid translocation"/>
    <property type="evidence" value="ECO:0007669"/>
    <property type="project" value="TreeGrafter"/>
</dbReference>
<dbReference type="GO" id="GO:0008360">
    <property type="term" value="P:regulation of cell shape"/>
    <property type="evidence" value="ECO:0007669"/>
    <property type="project" value="UniProtKB-UniRule"/>
</dbReference>
<dbReference type="NCBIfam" id="TIGR01695">
    <property type="entry name" value="murJ_mviN"/>
    <property type="match status" value="1"/>
</dbReference>
<proteinExistence type="inferred from homology"/>
<dbReference type="PIRSF" id="PIRSF002869">
    <property type="entry name" value="MviN"/>
    <property type="match status" value="1"/>
</dbReference>
<feature type="transmembrane region" description="Helical" evidence="8">
    <location>
        <begin position="221"/>
        <end position="241"/>
    </location>
</feature>
<comment type="subcellular location">
    <subcellularLocation>
        <location evidence="1 8">Cell membrane</location>
        <topology evidence="1 8">Multi-pass membrane protein</topology>
    </subcellularLocation>
</comment>
<dbReference type="GO" id="GO:0005886">
    <property type="term" value="C:plasma membrane"/>
    <property type="evidence" value="ECO:0007669"/>
    <property type="project" value="UniProtKB-SubCell"/>
</dbReference>
<dbReference type="AlphaFoldDB" id="A0A1T4PA26"/>
<feature type="transmembrane region" description="Helical" evidence="8">
    <location>
        <begin position="153"/>
        <end position="172"/>
    </location>
</feature>
<evidence type="ECO:0000256" key="2">
    <source>
        <dbReference type="ARBA" id="ARBA00022475"/>
    </source>
</evidence>
<dbReference type="OrthoDB" id="9804143at2"/>
<gene>
    <name evidence="8" type="primary">murJ</name>
    <name evidence="10" type="ORF">SAMN02745973_01982</name>
</gene>
<feature type="transmembrane region" description="Helical" evidence="8">
    <location>
        <begin position="122"/>
        <end position="141"/>
    </location>
</feature>
<feature type="transmembrane region" description="Helical" evidence="8">
    <location>
        <begin position="374"/>
        <end position="393"/>
    </location>
</feature>
<evidence type="ECO:0000313" key="10">
    <source>
        <dbReference type="EMBL" id="SJZ88096.1"/>
    </source>
</evidence>
<evidence type="ECO:0000256" key="1">
    <source>
        <dbReference type="ARBA" id="ARBA00004651"/>
    </source>
</evidence>
<dbReference type="RefSeq" id="WP_087679339.1">
    <property type="nucleotide sequence ID" value="NZ_FUWV01000015.1"/>
</dbReference>
<evidence type="ECO:0000256" key="6">
    <source>
        <dbReference type="ARBA" id="ARBA00022989"/>
    </source>
</evidence>
<protein>
    <recommendedName>
        <fullName evidence="8">Probable lipid II flippase MurJ</fullName>
    </recommendedName>
</protein>
<dbReference type="PANTHER" id="PTHR47019">
    <property type="entry name" value="LIPID II FLIPPASE MURJ"/>
    <property type="match status" value="1"/>
</dbReference>
<dbReference type="PANTHER" id="PTHR47019:SF1">
    <property type="entry name" value="LIPID II FLIPPASE MURJ"/>
    <property type="match status" value="1"/>
</dbReference>
<dbReference type="Pfam" id="PF03023">
    <property type="entry name" value="MurJ"/>
    <property type="match status" value="1"/>
</dbReference>
<feature type="transmembrane region" description="Helical" evidence="8">
    <location>
        <begin position="433"/>
        <end position="451"/>
    </location>
</feature>
<feature type="transmembrane region" description="Helical" evidence="8">
    <location>
        <begin position="466"/>
        <end position="486"/>
    </location>
</feature>
<dbReference type="GO" id="GO:0015648">
    <property type="term" value="F:lipid-linked peptidoglycan transporter activity"/>
    <property type="evidence" value="ECO:0007669"/>
    <property type="project" value="UniProtKB-UniRule"/>
</dbReference>
<evidence type="ECO:0000256" key="9">
    <source>
        <dbReference type="PIRNR" id="PIRNR002869"/>
    </source>
</evidence>
<evidence type="ECO:0000256" key="5">
    <source>
        <dbReference type="ARBA" id="ARBA00022984"/>
    </source>
</evidence>
<keyword evidence="11" id="KW-1185">Reference proteome</keyword>
<sequence>MKKTAILLMIITILSKILGFVREITLSYFYGASYISDAYLIALTIPGSIFAFISTGISTGYIPMYSNILKNKGIKEAEKFTNNIINLLFIVSTIIILIVVIFTQPIVKIFASGFTGKTLDLAIRFTRVSIFSIYFIGLMYIFNSYLQLKNNFIAPAFNGFPFNMITIIIIALSAKINVAILSVGSVLAYAFQFLYLLPFIRAKKYRYQLIFDIRDEHLKKLLFLALPVIIGVSVNQINVIIDRTIASQIAIGGISALNYAQRLNGFIQGIFVVSIATVMYPAISKMAADHNIEGLKKSIIDGIASISLMVIPATFGAMIFAQPIVKLLFGRGAFNKEALSMTSIALFFYSIGMIGFGFREILSRAFYSMQDTKTPMMNAALSMVLNIILNLILSKILGIGGLALSTSISAIFSTILLFINLRKKVGPLGIKRFSITFIKIFISSLFMGIIAKSSYNRLLMMLEDNLSILISIGIGALVYAVIIYFMKIPEVDKMIQIIKGKFKKVKV</sequence>
<keyword evidence="8 9" id="KW-0961">Cell wall biogenesis/degradation</keyword>
<dbReference type="PRINTS" id="PR01806">
    <property type="entry name" value="VIRFACTRMVIN"/>
</dbReference>
<keyword evidence="5 8" id="KW-0573">Peptidoglycan synthesis</keyword>
<feature type="transmembrane region" description="Helical" evidence="8">
    <location>
        <begin position="303"/>
        <end position="324"/>
    </location>
</feature>
<keyword evidence="2 8" id="KW-1003">Cell membrane</keyword>
<reference evidence="10 11" key="1">
    <citation type="submission" date="2017-02" db="EMBL/GenBank/DDBJ databases">
        <authorList>
            <person name="Peterson S.W."/>
        </authorList>
    </citation>
    <scope>NUCLEOTIDE SEQUENCE [LARGE SCALE GENOMIC DNA]</scope>
    <source>
        <strain evidence="10 11">DSM 15102</strain>
    </source>
</reference>
<keyword evidence="4 8" id="KW-0133">Cell shape</keyword>
<feature type="transmembrane region" description="Helical" evidence="8">
    <location>
        <begin position="265"/>
        <end position="283"/>
    </location>
</feature>
<dbReference type="HAMAP" id="MF_02078">
    <property type="entry name" value="MurJ_MviN"/>
    <property type="match status" value="1"/>
</dbReference>
<keyword evidence="8 9" id="KW-0813">Transport</keyword>
<dbReference type="InterPro" id="IPR004268">
    <property type="entry name" value="MurJ"/>
</dbReference>
<evidence type="ECO:0000256" key="3">
    <source>
        <dbReference type="ARBA" id="ARBA00022692"/>
    </source>
</evidence>
<dbReference type="GO" id="GO:0009252">
    <property type="term" value="P:peptidoglycan biosynthetic process"/>
    <property type="evidence" value="ECO:0007669"/>
    <property type="project" value="UniProtKB-UniRule"/>
</dbReference>
<dbReference type="GO" id="GO:0071555">
    <property type="term" value="P:cell wall organization"/>
    <property type="evidence" value="ECO:0007669"/>
    <property type="project" value="UniProtKB-UniRule"/>
</dbReference>
<evidence type="ECO:0000256" key="7">
    <source>
        <dbReference type="ARBA" id="ARBA00023136"/>
    </source>
</evidence>
<comment type="similarity">
    <text evidence="8 9">Belongs to the MurJ/MviN family.</text>
</comment>
<evidence type="ECO:0000256" key="8">
    <source>
        <dbReference type="HAMAP-Rule" id="MF_02078"/>
    </source>
</evidence>
<comment type="function">
    <text evidence="8 9">Involved in peptidoglycan biosynthesis. Transports lipid-linked peptidoglycan precursors from the inner to the outer leaflet of the cytoplasmic membrane.</text>
</comment>
<keyword evidence="6 8" id="KW-1133">Transmembrane helix</keyword>
<feature type="transmembrane region" description="Helical" evidence="8">
    <location>
        <begin position="178"/>
        <end position="200"/>
    </location>
</feature>
<keyword evidence="3 8" id="KW-0812">Transmembrane</keyword>
<dbReference type="CDD" id="cd13123">
    <property type="entry name" value="MATE_MurJ_like"/>
    <property type="match status" value="1"/>
</dbReference>
<name>A0A1T4PA26_9FIRM</name>
<evidence type="ECO:0000256" key="4">
    <source>
        <dbReference type="ARBA" id="ARBA00022960"/>
    </source>
</evidence>
<evidence type="ECO:0000313" key="11">
    <source>
        <dbReference type="Proteomes" id="UP000196365"/>
    </source>
</evidence>
<comment type="pathway">
    <text evidence="8">Cell wall biogenesis; peptidoglycan biosynthesis.</text>
</comment>
<feature type="transmembrane region" description="Helical" evidence="8">
    <location>
        <begin position="344"/>
        <end position="362"/>
    </location>
</feature>
<feature type="transmembrane region" description="Helical" evidence="8">
    <location>
        <begin position="38"/>
        <end position="62"/>
    </location>
</feature>
<dbReference type="InterPro" id="IPR051050">
    <property type="entry name" value="Lipid_II_flippase_MurJ/MviN"/>
</dbReference>
<dbReference type="EMBL" id="FUWV01000015">
    <property type="protein sequence ID" value="SJZ88096.1"/>
    <property type="molecule type" value="Genomic_DNA"/>
</dbReference>
<accession>A0A1T4PA26</accession>